<comment type="domain">
    <text evidence="7">The Q motif is unique to and characteristic of the DEAD box family of RNA helicases and controls ATP binding and hydrolysis.</text>
</comment>
<dbReference type="Pfam" id="PF00270">
    <property type="entry name" value="DEAD"/>
    <property type="match status" value="1"/>
</dbReference>
<evidence type="ECO:0000256" key="4">
    <source>
        <dbReference type="ARBA" id="ARBA00022840"/>
    </source>
</evidence>
<organism evidence="12 13">
    <name type="scientific">Plasmodium cynomolgi (strain B)</name>
    <dbReference type="NCBI Taxonomy" id="1120755"/>
    <lineage>
        <taxon>Eukaryota</taxon>
        <taxon>Sar</taxon>
        <taxon>Alveolata</taxon>
        <taxon>Apicomplexa</taxon>
        <taxon>Aconoidasida</taxon>
        <taxon>Haemosporida</taxon>
        <taxon>Plasmodiidae</taxon>
        <taxon>Plasmodium</taxon>
        <taxon>Plasmodium (Plasmodium)</taxon>
    </lineage>
</organism>
<feature type="compositionally biased region" description="Acidic residues" evidence="8">
    <location>
        <begin position="723"/>
        <end position="744"/>
    </location>
</feature>
<evidence type="ECO:0000256" key="7">
    <source>
        <dbReference type="RuleBase" id="RU365068"/>
    </source>
</evidence>
<dbReference type="Pfam" id="PF00271">
    <property type="entry name" value="Helicase_C"/>
    <property type="match status" value="1"/>
</dbReference>
<dbReference type="AlphaFoldDB" id="K6UXN1"/>
<comment type="catalytic activity">
    <reaction evidence="7">
        <text>ATP + H2O = ADP + phosphate + H(+)</text>
        <dbReference type="Rhea" id="RHEA:13065"/>
        <dbReference type="ChEBI" id="CHEBI:15377"/>
        <dbReference type="ChEBI" id="CHEBI:15378"/>
        <dbReference type="ChEBI" id="CHEBI:30616"/>
        <dbReference type="ChEBI" id="CHEBI:43474"/>
        <dbReference type="ChEBI" id="CHEBI:456216"/>
        <dbReference type="EC" id="3.6.4.13"/>
    </reaction>
</comment>
<keyword evidence="5 7" id="KW-0694">RNA-binding</keyword>
<keyword evidence="1 7" id="KW-0547">Nucleotide-binding</keyword>
<dbReference type="InterPro" id="IPR011545">
    <property type="entry name" value="DEAD/DEAH_box_helicase_dom"/>
</dbReference>
<dbReference type="VEuPathDB" id="PlasmoDB:PCYB_133830"/>
<gene>
    <name evidence="12" type="ORF">PCYB_133830</name>
</gene>
<feature type="region of interest" description="Disordered" evidence="8">
    <location>
        <begin position="75"/>
        <end position="116"/>
    </location>
</feature>
<feature type="compositionally biased region" description="Acidic residues" evidence="8">
    <location>
        <begin position="797"/>
        <end position="814"/>
    </location>
</feature>
<comment type="function">
    <text evidence="7">RNA helicase.</text>
</comment>
<dbReference type="SMART" id="SM01178">
    <property type="entry name" value="DUF4217"/>
    <property type="match status" value="1"/>
</dbReference>
<accession>K6UXN1</accession>
<evidence type="ECO:0000259" key="10">
    <source>
        <dbReference type="PROSITE" id="PS51194"/>
    </source>
</evidence>
<dbReference type="PANTHER" id="PTHR24031">
    <property type="entry name" value="RNA HELICASE"/>
    <property type="match status" value="1"/>
</dbReference>
<evidence type="ECO:0000259" key="11">
    <source>
        <dbReference type="PROSITE" id="PS51195"/>
    </source>
</evidence>
<feature type="compositionally biased region" description="Polar residues" evidence="8">
    <location>
        <begin position="1"/>
        <end position="12"/>
    </location>
</feature>
<evidence type="ECO:0000313" key="13">
    <source>
        <dbReference type="Proteomes" id="UP000006319"/>
    </source>
</evidence>
<dbReference type="KEGG" id="pcy:PCYB_133830"/>
<dbReference type="PROSITE" id="PS51195">
    <property type="entry name" value="Q_MOTIF"/>
    <property type="match status" value="1"/>
</dbReference>
<dbReference type="InterPro" id="IPR001650">
    <property type="entry name" value="Helicase_C-like"/>
</dbReference>
<dbReference type="SMART" id="SM00487">
    <property type="entry name" value="DEXDc"/>
    <property type="match status" value="1"/>
</dbReference>
<keyword evidence="3 7" id="KW-0347">Helicase</keyword>
<feature type="compositionally biased region" description="Basic and acidic residues" evidence="8">
    <location>
        <begin position="769"/>
        <end position="796"/>
    </location>
</feature>
<dbReference type="eggNOG" id="KOG0343">
    <property type="taxonomic scope" value="Eukaryota"/>
</dbReference>
<feature type="region of interest" description="Disordered" evidence="8">
    <location>
        <begin position="1"/>
        <end position="61"/>
    </location>
</feature>
<dbReference type="Gene3D" id="3.40.50.300">
    <property type="entry name" value="P-loop containing nucleotide triphosphate hydrolases"/>
    <property type="match status" value="2"/>
</dbReference>
<dbReference type="InterPro" id="IPR014014">
    <property type="entry name" value="RNA_helicase_DEAD_Q_motif"/>
</dbReference>
<dbReference type="PROSITE" id="PS51194">
    <property type="entry name" value="HELICASE_CTER"/>
    <property type="match status" value="1"/>
</dbReference>
<dbReference type="InterPro" id="IPR014001">
    <property type="entry name" value="Helicase_ATP-bd"/>
</dbReference>
<feature type="compositionally biased region" description="Basic and acidic residues" evidence="8">
    <location>
        <begin position="623"/>
        <end position="638"/>
    </location>
</feature>
<evidence type="ECO:0000256" key="1">
    <source>
        <dbReference type="ARBA" id="ARBA00022741"/>
    </source>
</evidence>
<feature type="compositionally biased region" description="Polar residues" evidence="8">
    <location>
        <begin position="642"/>
        <end position="652"/>
    </location>
</feature>
<dbReference type="Proteomes" id="UP000006319">
    <property type="component" value="Chromosome 13"/>
</dbReference>
<dbReference type="RefSeq" id="XP_004224456.1">
    <property type="nucleotide sequence ID" value="XM_004224408.1"/>
</dbReference>
<dbReference type="EC" id="3.6.4.13" evidence="7"/>
<protein>
    <recommendedName>
        <fullName evidence="7">ATP-dependent RNA helicase</fullName>
        <ecNumber evidence="7">3.6.4.13</ecNumber>
    </recommendedName>
</protein>
<dbReference type="GO" id="GO:0003723">
    <property type="term" value="F:RNA binding"/>
    <property type="evidence" value="ECO:0007669"/>
    <property type="project" value="UniProtKB-UniRule"/>
</dbReference>
<dbReference type="GO" id="GO:0016787">
    <property type="term" value="F:hydrolase activity"/>
    <property type="evidence" value="ECO:0007669"/>
    <property type="project" value="UniProtKB-KW"/>
</dbReference>
<feature type="compositionally biased region" description="Basic and acidic residues" evidence="8">
    <location>
        <begin position="36"/>
        <end position="61"/>
    </location>
</feature>
<name>K6UXN1_PLACD</name>
<dbReference type="InterPro" id="IPR025313">
    <property type="entry name" value="SPB4-like_CTE"/>
</dbReference>
<dbReference type="PROSITE" id="PS51192">
    <property type="entry name" value="HELICASE_ATP_BIND_1"/>
    <property type="match status" value="1"/>
</dbReference>
<keyword evidence="13" id="KW-1185">Reference proteome</keyword>
<feature type="domain" description="Helicase C-terminal" evidence="10">
    <location>
        <begin position="368"/>
        <end position="521"/>
    </location>
</feature>
<dbReference type="CDD" id="cd18787">
    <property type="entry name" value="SF2_C_DEAD"/>
    <property type="match status" value="1"/>
</dbReference>
<feature type="compositionally biased region" description="Basic and acidic residues" evidence="8">
    <location>
        <begin position="824"/>
        <end position="836"/>
    </location>
</feature>
<reference evidence="12 13" key="1">
    <citation type="journal article" date="2012" name="Nat. Genet.">
        <title>Plasmodium cynomolgi genome sequences provide insight into Plasmodium vivax and the monkey malaria clade.</title>
        <authorList>
            <person name="Tachibana S."/>
            <person name="Sullivan S.A."/>
            <person name="Kawai S."/>
            <person name="Nakamura S."/>
            <person name="Kim H.R."/>
            <person name="Goto N."/>
            <person name="Arisue N."/>
            <person name="Palacpac N.M.Q."/>
            <person name="Honma H."/>
            <person name="Yagi M."/>
            <person name="Tougan T."/>
            <person name="Katakai Y."/>
            <person name="Kaneko O."/>
            <person name="Mita T."/>
            <person name="Kita K."/>
            <person name="Yasutomi Y."/>
            <person name="Sutton P.L."/>
            <person name="Shakhbatyan R."/>
            <person name="Horii T."/>
            <person name="Yasunaga T."/>
            <person name="Barnwell J.W."/>
            <person name="Escalante A.A."/>
            <person name="Carlton J.M."/>
            <person name="Tanabe K."/>
        </authorList>
    </citation>
    <scope>NUCLEOTIDE SEQUENCE [LARGE SCALE GENOMIC DNA]</scope>
    <source>
        <strain evidence="12 13">B</strain>
    </source>
</reference>
<dbReference type="PhylomeDB" id="K6UXN1"/>
<evidence type="ECO:0000313" key="12">
    <source>
        <dbReference type="EMBL" id="GAB68509.1"/>
    </source>
</evidence>
<evidence type="ECO:0000259" key="9">
    <source>
        <dbReference type="PROSITE" id="PS51192"/>
    </source>
</evidence>
<dbReference type="SMART" id="SM00490">
    <property type="entry name" value="HELICc"/>
    <property type="match status" value="1"/>
</dbReference>
<dbReference type="OMA" id="QVRFMFE"/>
<evidence type="ECO:0000256" key="3">
    <source>
        <dbReference type="ARBA" id="ARBA00022806"/>
    </source>
</evidence>
<sequence length="872" mass="100795">MNMIGKNSGQSTQKKKIFNKNYGNKVKKNRKGNQGRKNDGKNHVDERAQLQKDIDEKLESLVEENKRKQYEEQWKRHFDKGDHPSDSPQKGKHGEDENNTTENSNHNGDKKKEKNNKVYKNNLTIIDKNVLTEHEFKALPISKRTLRALNENNFVHMTNIQAVSIPIVLLNKHIYAQAQTGTGKTLCFCIPLVEKLYRNSIDNYNRILGGLIITPTRELVFQIFEVLNMLNKYHKLNICCAIGGKDEEREKSIFSYANIIVCTTGRLLYHLENNYYCNLDYLSTLVIDEIDKLIDSSFYDNLKNILLYKPKENCQICLFSATICKFLSIILRTFNIKDYEYVSINDNDKYIESNNVKQIYIECDIYSKINYLYTFLFSKKNKKIIVFFSTCKQVRFMYEVFRKIKVGVMKFLQLHGKLKQKSRLNTYHFFSKKRNFVCLFTTDIACRGLDFASVDWVIHFDFPENVETFIHRSGRTGRFTNVGNSLIFLTTEIDNKKIFLNVLKENNIEIKEKFIKKNKLFDINNKIHSLNAAFVDIKYLAKKALIIYLRHLYIVMKFKDIKKLNLNQLAYAYGLIEFSQSMMEELNIDDHQKVEVKKKRSRFEKFMEILKRKKLKGASAPVEGERSQGDGPSHESDGRQGTGENSPRNSPQLPDLDAKEEEDLFIQKEAQIEDDSPVMLPTKKRKKRVKVAKTLSRSVLYDESGNEINDDGVKLKILVNELNEDGKEDAEGTECEYDDDDDGEGKDRYQGGDKNAGAVPGGNTYIQLLREKIQRENEKRKVSKLSYEDRSEHANNAEEDSDVATDSPTDESDESGSSQSDQLSGEKLEGGKDDHSVKRKKALLNKGKLKATPEENENEDISDLESKVMQFL</sequence>
<proteinExistence type="inferred from homology"/>
<dbReference type="EMBL" id="DF157105">
    <property type="protein sequence ID" value="GAB68509.1"/>
    <property type="molecule type" value="Genomic_DNA"/>
</dbReference>
<dbReference type="SUPFAM" id="SSF52540">
    <property type="entry name" value="P-loop containing nucleoside triphosphate hydrolases"/>
    <property type="match status" value="1"/>
</dbReference>
<evidence type="ECO:0000256" key="8">
    <source>
        <dbReference type="SAM" id="MobiDB-lite"/>
    </source>
</evidence>
<feature type="short sequence motif" description="Q motif" evidence="6">
    <location>
        <begin position="134"/>
        <end position="162"/>
    </location>
</feature>
<evidence type="ECO:0000256" key="5">
    <source>
        <dbReference type="ARBA" id="ARBA00022884"/>
    </source>
</evidence>
<dbReference type="GeneID" id="14694883"/>
<keyword evidence="4 7" id="KW-0067">ATP-binding</keyword>
<dbReference type="GO" id="GO:0005524">
    <property type="term" value="F:ATP binding"/>
    <property type="evidence" value="ECO:0007669"/>
    <property type="project" value="UniProtKB-UniRule"/>
</dbReference>
<comment type="similarity">
    <text evidence="7">Belongs to the DEAD box helicase family.</text>
</comment>
<evidence type="ECO:0000256" key="6">
    <source>
        <dbReference type="PROSITE-ProRule" id="PRU00552"/>
    </source>
</evidence>
<dbReference type="OrthoDB" id="10259640at2759"/>
<evidence type="ECO:0000256" key="2">
    <source>
        <dbReference type="ARBA" id="ARBA00022801"/>
    </source>
</evidence>
<feature type="compositionally biased region" description="Basic and acidic residues" evidence="8">
    <location>
        <begin position="107"/>
        <end position="116"/>
    </location>
</feature>
<dbReference type="GO" id="GO:0003724">
    <property type="term" value="F:RNA helicase activity"/>
    <property type="evidence" value="ECO:0007669"/>
    <property type="project" value="UniProtKB-EC"/>
</dbReference>
<dbReference type="InterPro" id="IPR027417">
    <property type="entry name" value="P-loop_NTPase"/>
</dbReference>
<feature type="domain" description="Helicase ATP-binding" evidence="9">
    <location>
        <begin position="165"/>
        <end position="341"/>
    </location>
</feature>
<keyword evidence="2 7" id="KW-0378">Hydrolase</keyword>
<feature type="domain" description="DEAD-box RNA helicase Q" evidence="11">
    <location>
        <begin position="134"/>
        <end position="162"/>
    </location>
</feature>
<feature type="region of interest" description="Disordered" evidence="8">
    <location>
        <begin position="617"/>
        <end position="655"/>
    </location>
</feature>
<feature type="region of interest" description="Disordered" evidence="8">
    <location>
        <begin position="723"/>
        <end position="872"/>
    </location>
</feature>
<feature type="compositionally biased region" description="Acidic residues" evidence="8">
    <location>
        <begin position="854"/>
        <end position="863"/>
    </location>
</feature>
<feature type="compositionally biased region" description="Basic residues" evidence="8">
    <location>
        <begin position="25"/>
        <end position="34"/>
    </location>
</feature>
<feature type="compositionally biased region" description="Basic and acidic residues" evidence="8">
    <location>
        <begin position="75"/>
        <end position="85"/>
    </location>
</feature>
<feature type="compositionally biased region" description="Basic residues" evidence="8">
    <location>
        <begin position="837"/>
        <end position="849"/>
    </location>
</feature>